<gene>
    <name evidence="2" type="ORF">C5469_21450</name>
</gene>
<dbReference type="Proteomes" id="UP000591844">
    <property type="component" value="Unassembled WGS sequence"/>
</dbReference>
<dbReference type="RefSeq" id="WP_166310550.1">
    <property type="nucleotide sequence ID" value="NZ_CAWPIB010000044.1"/>
</dbReference>
<dbReference type="Pfam" id="PF16778">
    <property type="entry name" value="Phage_tail_APC"/>
    <property type="match status" value="1"/>
</dbReference>
<dbReference type="AlphaFoldDB" id="A0A7X5TI60"/>
<evidence type="ECO:0000313" key="2">
    <source>
        <dbReference type="EMBL" id="NHB94561.1"/>
    </source>
</evidence>
<organism evidence="2 3">
    <name type="scientific">Photorhabdus cinerea</name>
    <dbReference type="NCBI Taxonomy" id="471575"/>
    <lineage>
        <taxon>Bacteria</taxon>
        <taxon>Pseudomonadati</taxon>
        <taxon>Pseudomonadota</taxon>
        <taxon>Gammaproteobacteria</taxon>
        <taxon>Enterobacterales</taxon>
        <taxon>Morganellaceae</taxon>
        <taxon>Photorhabdus</taxon>
    </lineage>
</organism>
<protein>
    <recommendedName>
        <fullName evidence="1">Phage tail assembly chaperone-like domain-containing protein</fullName>
    </recommendedName>
</protein>
<name>A0A7X5TI60_9GAMM</name>
<reference evidence="2 3" key="1">
    <citation type="submission" date="2018-02" db="EMBL/GenBank/DDBJ databases">
        <authorList>
            <person name="Machado R.A."/>
        </authorList>
    </citation>
    <scope>NUCLEOTIDE SEQUENCE [LARGE SCALE GENOMIC DNA]</scope>
    <source>
        <strain evidence="2 3">DSM 19724</strain>
    </source>
</reference>
<feature type="domain" description="Phage tail assembly chaperone-like" evidence="1">
    <location>
        <begin position="46"/>
        <end position="103"/>
    </location>
</feature>
<evidence type="ECO:0000313" key="3">
    <source>
        <dbReference type="Proteomes" id="UP000591844"/>
    </source>
</evidence>
<keyword evidence="3" id="KW-1185">Reference proteome</keyword>
<sequence>MIPKLLVNDEVLINIPADKNVLLELGLSESEANKIISDHWLEIELNKIRFHRESLLAEADRLVNAALDQQIDITPYRVYRQKLRNITNEYHFLSDVVWPEKPELPV</sequence>
<evidence type="ECO:0000259" key="1">
    <source>
        <dbReference type="Pfam" id="PF16778"/>
    </source>
</evidence>
<proteinExistence type="predicted"/>
<dbReference type="InterPro" id="IPR031893">
    <property type="entry name" value="Phage_tail_APC"/>
</dbReference>
<comment type="caution">
    <text evidence="2">The sequence shown here is derived from an EMBL/GenBank/DDBJ whole genome shotgun (WGS) entry which is preliminary data.</text>
</comment>
<dbReference type="EMBL" id="PUJW01000044">
    <property type="protein sequence ID" value="NHB94561.1"/>
    <property type="molecule type" value="Genomic_DNA"/>
</dbReference>
<accession>A0A7X5TI60</accession>